<accession>A0A841T3R1</accession>
<proteinExistence type="predicted"/>
<gene>
    <name evidence="1" type="ORF">H4Q31_01385</name>
</gene>
<reference evidence="1 2" key="1">
    <citation type="submission" date="2020-08" db="EMBL/GenBank/DDBJ databases">
        <title>Cohnella phylogeny.</title>
        <authorList>
            <person name="Dunlap C."/>
        </authorList>
    </citation>
    <scope>NUCLEOTIDE SEQUENCE [LARGE SCALE GENOMIC DNA]</scope>
    <source>
        <strain evidence="1 2">DSM 103658</strain>
    </source>
</reference>
<evidence type="ECO:0000313" key="1">
    <source>
        <dbReference type="EMBL" id="MBB6675974.1"/>
    </source>
</evidence>
<protein>
    <submittedName>
        <fullName evidence="1">Uncharacterized protein</fullName>
    </submittedName>
</protein>
<dbReference type="AlphaFoldDB" id="A0A841T3R1"/>
<comment type="caution">
    <text evidence="1">The sequence shown here is derived from an EMBL/GenBank/DDBJ whole genome shotgun (WGS) entry which is preliminary data.</text>
</comment>
<dbReference type="Proteomes" id="UP000574133">
    <property type="component" value="Unassembled WGS sequence"/>
</dbReference>
<sequence length="117" mass="12507">MLNDSGLQRVIDFLDDDLDVIAVGTGATPSRSARQLTEEVLRKTASETFIDGDVLIKELFLDETEANVTITEWGIFCNGASVVPGSGELFASTGANITKNDTQSLTLSVEIEVVEVA</sequence>
<organism evidence="1 2">
    <name type="scientific">Cohnella lubricantis</name>
    <dbReference type="NCBI Taxonomy" id="2163172"/>
    <lineage>
        <taxon>Bacteria</taxon>
        <taxon>Bacillati</taxon>
        <taxon>Bacillota</taxon>
        <taxon>Bacilli</taxon>
        <taxon>Bacillales</taxon>
        <taxon>Paenibacillaceae</taxon>
        <taxon>Cohnella</taxon>
    </lineage>
</organism>
<dbReference type="RefSeq" id="WP_185177279.1">
    <property type="nucleotide sequence ID" value="NZ_CBCSEP010000012.1"/>
</dbReference>
<dbReference type="EMBL" id="JACJVN010000007">
    <property type="protein sequence ID" value="MBB6675974.1"/>
    <property type="molecule type" value="Genomic_DNA"/>
</dbReference>
<keyword evidence="2" id="KW-1185">Reference proteome</keyword>
<evidence type="ECO:0000313" key="2">
    <source>
        <dbReference type="Proteomes" id="UP000574133"/>
    </source>
</evidence>
<name>A0A841T3R1_9BACL</name>